<name>A0A8S1M0N8_9CILI</name>
<dbReference type="AlphaFoldDB" id="A0A8S1M0N8"/>
<organism evidence="1 2">
    <name type="scientific">Paramecium sonneborni</name>
    <dbReference type="NCBI Taxonomy" id="65129"/>
    <lineage>
        <taxon>Eukaryota</taxon>
        <taxon>Sar</taxon>
        <taxon>Alveolata</taxon>
        <taxon>Ciliophora</taxon>
        <taxon>Intramacronucleata</taxon>
        <taxon>Oligohymenophorea</taxon>
        <taxon>Peniculida</taxon>
        <taxon>Parameciidae</taxon>
        <taxon>Paramecium</taxon>
    </lineage>
</organism>
<accession>A0A8S1M0N8</accession>
<proteinExistence type="predicted"/>
<sequence>MFQENVFRILWRTQELFSQCYQGTNWKSLNTQYQKTLKQNIYQKVENSQFNTFEFSLFCNHEKQFCLKQNRGFSYQGFIPIRIQQQILNKHENC</sequence>
<evidence type="ECO:0000313" key="1">
    <source>
        <dbReference type="EMBL" id="CAD8074318.1"/>
    </source>
</evidence>
<reference evidence="1" key="1">
    <citation type="submission" date="2021-01" db="EMBL/GenBank/DDBJ databases">
        <authorList>
            <consortium name="Genoscope - CEA"/>
            <person name="William W."/>
        </authorList>
    </citation>
    <scope>NUCLEOTIDE SEQUENCE</scope>
</reference>
<protein>
    <submittedName>
        <fullName evidence="1">Uncharacterized protein</fullName>
    </submittedName>
</protein>
<dbReference type="Proteomes" id="UP000692954">
    <property type="component" value="Unassembled WGS sequence"/>
</dbReference>
<comment type="caution">
    <text evidence="1">The sequence shown here is derived from an EMBL/GenBank/DDBJ whole genome shotgun (WGS) entry which is preliminary data.</text>
</comment>
<gene>
    <name evidence="1" type="ORF">PSON_ATCC_30995.1.T0320009</name>
</gene>
<keyword evidence="2" id="KW-1185">Reference proteome</keyword>
<evidence type="ECO:0000313" key="2">
    <source>
        <dbReference type="Proteomes" id="UP000692954"/>
    </source>
</evidence>
<dbReference type="EMBL" id="CAJJDN010000032">
    <property type="protein sequence ID" value="CAD8074318.1"/>
    <property type="molecule type" value="Genomic_DNA"/>
</dbReference>